<keyword evidence="2" id="KW-1133">Transmembrane helix</keyword>
<name>A0ABU1Z0R4_9MICC</name>
<organism evidence="3 4">
    <name type="scientific">Pseudoglutamicibacter albus</name>
    <dbReference type="NCBI Taxonomy" id="98671"/>
    <lineage>
        <taxon>Bacteria</taxon>
        <taxon>Bacillati</taxon>
        <taxon>Actinomycetota</taxon>
        <taxon>Actinomycetes</taxon>
        <taxon>Micrococcales</taxon>
        <taxon>Micrococcaceae</taxon>
        <taxon>Pseudoglutamicibacter</taxon>
    </lineage>
</organism>
<keyword evidence="2" id="KW-0812">Transmembrane</keyword>
<gene>
    <name evidence="3" type="ORF">J2S67_001474</name>
</gene>
<comment type="caution">
    <text evidence="3">The sequence shown here is derived from an EMBL/GenBank/DDBJ whole genome shotgun (WGS) entry which is preliminary data.</text>
</comment>
<feature type="region of interest" description="Disordered" evidence="1">
    <location>
        <begin position="1"/>
        <end position="40"/>
    </location>
</feature>
<accession>A0ABU1Z0R4</accession>
<evidence type="ECO:0000313" key="3">
    <source>
        <dbReference type="EMBL" id="MDR7294206.1"/>
    </source>
</evidence>
<dbReference type="RefSeq" id="WP_310247690.1">
    <property type="nucleotide sequence ID" value="NZ_JAVDXX010000001.1"/>
</dbReference>
<evidence type="ECO:0000256" key="2">
    <source>
        <dbReference type="SAM" id="Phobius"/>
    </source>
</evidence>
<dbReference type="SUPFAM" id="SSF81995">
    <property type="entry name" value="beta-sandwich domain of Sec23/24"/>
    <property type="match status" value="1"/>
</dbReference>
<keyword evidence="2" id="KW-0472">Membrane</keyword>
<evidence type="ECO:0000313" key="4">
    <source>
        <dbReference type="Proteomes" id="UP001180715"/>
    </source>
</evidence>
<reference evidence="3" key="1">
    <citation type="submission" date="2023-07" db="EMBL/GenBank/DDBJ databases">
        <title>Sequencing the genomes of 1000 actinobacteria strains.</title>
        <authorList>
            <person name="Klenk H.-P."/>
        </authorList>
    </citation>
    <scope>NUCLEOTIDE SEQUENCE</scope>
    <source>
        <strain evidence="3">DSM 13068</strain>
    </source>
</reference>
<sequence length="231" mass="25527">MPTQPSGQGQQSFGWDGAPQQQPHMPNQVPPAQHAQYVPQDPHMYQAHQGAYAPQGPGWGNYSSDSIPSSPPKRPASVVIASIAAWIWGTFYVVGSIVIFVYASSASYSSLERIAKDEDILEAARRGISAEQFLENIRYTLWITSAFSIVIGLFALITGVLAFKGSNGWRIFGIVATSLMLIPFIAATIRAPHVIWLLFGILPIVSLVYWSVSGSWYRAVKDYKRLSLYRH</sequence>
<feature type="transmembrane region" description="Helical" evidence="2">
    <location>
        <begin position="169"/>
        <end position="189"/>
    </location>
</feature>
<dbReference type="EMBL" id="JAVDXX010000001">
    <property type="protein sequence ID" value="MDR7294206.1"/>
    <property type="molecule type" value="Genomic_DNA"/>
</dbReference>
<proteinExistence type="predicted"/>
<feature type="transmembrane region" description="Helical" evidence="2">
    <location>
        <begin position="139"/>
        <end position="162"/>
    </location>
</feature>
<feature type="compositionally biased region" description="Polar residues" evidence="1">
    <location>
        <begin position="1"/>
        <end position="25"/>
    </location>
</feature>
<keyword evidence="4" id="KW-1185">Reference proteome</keyword>
<protein>
    <submittedName>
        <fullName evidence="3">Uncharacterized protein</fullName>
    </submittedName>
</protein>
<feature type="transmembrane region" description="Helical" evidence="2">
    <location>
        <begin position="195"/>
        <end position="217"/>
    </location>
</feature>
<evidence type="ECO:0000256" key="1">
    <source>
        <dbReference type="SAM" id="MobiDB-lite"/>
    </source>
</evidence>
<feature type="transmembrane region" description="Helical" evidence="2">
    <location>
        <begin position="78"/>
        <end position="103"/>
    </location>
</feature>
<dbReference type="Proteomes" id="UP001180715">
    <property type="component" value="Unassembled WGS sequence"/>
</dbReference>